<dbReference type="OrthoDB" id="2360619at2"/>
<evidence type="ECO:0000313" key="1">
    <source>
        <dbReference type="EMBL" id="CDQ40568.1"/>
    </source>
</evidence>
<organism evidence="1 2">
    <name type="scientific">Virgibacillus massiliensis</name>
    <dbReference type="NCBI Taxonomy" id="1462526"/>
    <lineage>
        <taxon>Bacteria</taxon>
        <taxon>Bacillati</taxon>
        <taxon>Bacillota</taxon>
        <taxon>Bacilli</taxon>
        <taxon>Bacillales</taxon>
        <taxon>Bacillaceae</taxon>
        <taxon>Virgibacillus</taxon>
    </lineage>
</organism>
<dbReference type="STRING" id="1462526.BN990_02893"/>
<sequence>MLTFEEKLKIIESFPALTRHHVSLGRVNFHYEGSVMDKQIVVYRLHPNGNGFVYAGMISEEYPMDAKGMVNIRNFSEQELRHIIQQSIDSLSEAEPFTETWVNREEQTLSLVHDFDLWNVYAGDMLDGTFETYRSAADYLQQEGFVRLADKEKE</sequence>
<proteinExistence type="predicted"/>
<accession>A0A024QDF5</accession>
<name>A0A024QDF5_9BACI</name>
<dbReference type="Proteomes" id="UP000028875">
    <property type="component" value="Unassembled WGS sequence"/>
</dbReference>
<dbReference type="AlphaFoldDB" id="A0A024QDF5"/>
<gene>
    <name evidence="1" type="ORF">BN990_02893</name>
</gene>
<keyword evidence="2" id="KW-1185">Reference proteome</keyword>
<reference evidence="2" key="2">
    <citation type="submission" date="2014-05" db="EMBL/GenBank/DDBJ databases">
        <title>Draft genome sequence of Virgibacillus massiliensis Vm-5.</title>
        <authorList>
            <person name="Khelaifia S."/>
            <person name="Croce O."/>
            <person name="Lagier J.C."/>
            <person name="Raoult D."/>
        </authorList>
    </citation>
    <scope>NUCLEOTIDE SEQUENCE [LARGE SCALE GENOMIC DNA]</scope>
    <source>
        <strain evidence="2">Vm-5</strain>
    </source>
</reference>
<dbReference type="EMBL" id="CCDP010000002">
    <property type="protein sequence ID" value="CDQ40568.1"/>
    <property type="molecule type" value="Genomic_DNA"/>
</dbReference>
<reference evidence="1 2" key="1">
    <citation type="submission" date="2014-03" db="EMBL/GenBank/DDBJ databases">
        <authorList>
            <person name="Urmite Genomes U."/>
        </authorList>
    </citation>
    <scope>NUCLEOTIDE SEQUENCE [LARGE SCALE GENOMIC DNA]</scope>
    <source>
        <strain evidence="1 2">Vm-5</strain>
    </source>
</reference>
<comment type="caution">
    <text evidence="1">The sequence shown here is derived from an EMBL/GenBank/DDBJ whole genome shotgun (WGS) entry which is preliminary data.</text>
</comment>
<evidence type="ECO:0000313" key="2">
    <source>
        <dbReference type="Proteomes" id="UP000028875"/>
    </source>
</evidence>
<protein>
    <submittedName>
        <fullName evidence="1">Uncharacterized protein</fullName>
    </submittedName>
</protein>
<dbReference type="eggNOG" id="ENOG50312X5">
    <property type="taxonomic scope" value="Bacteria"/>
</dbReference>
<dbReference type="RefSeq" id="WP_038245595.1">
    <property type="nucleotide sequence ID" value="NZ_BNER01000011.1"/>
</dbReference>